<proteinExistence type="predicted"/>
<protein>
    <submittedName>
        <fullName evidence="1">Uncharacterized protein</fullName>
    </submittedName>
</protein>
<gene>
    <name evidence="1" type="ORF">CPSG_10010</name>
</gene>
<reference evidence="2" key="1">
    <citation type="journal article" date="2010" name="Genome Res.">
        <title>Population genomic sequencing of Coccidioides fungi reveals recent hybridization and transposon control.</title>
        <authorList>
            <person name="Neafsey D.E."/>
            <person name="Barker B.M."/>
            <person name="Sharpton T.J."/>
            <person name="Stajich J.E."/>
            <person name="Park D.J."/>
            <person name="Whiston E."/>
            <person name="Hung C.-Y."/>
            <person name="McMahan C."/>
            <person name="White J."/>
            <person name="Sykes S."/>
            <person name="Heiman D."/>
            <person name="Young S."/>
            <person name="Zeng Q."/>
            <person name="Abouelleil A."/>
            <person name="Aftuck L."/>
            <person name="Bessette D."/>
            <person name="Brown A."/>
            <person name="FitzGerald M."/>
            <person name="Lui A."/>
            <person name="Macdonald J.P."/>
            <person name="Priest M."/>
            <person name="Orbach M.J."/>
            <person name="Galgiani J.N."/>
            <person name="Kirkland T.N."/>
            <person name="Cole G.T."/>
            <person name="Birren B.W."/>
            <person name="Henn M.R."/>
            <person name="Taylor J.W."/>
            <person name="Rounsley S.D."/>
        </authorList>
    </citation>
    <scope>NUCLEOTIDE SEQUENCE [LARGE SCALE GENOMIC DNA]</scope>
    <source>
        <strain evidence="2">RMSCC 757 / Silveira</strain>
    </source>
</reference>
<dbReference type="AlphaFoldDB" id="E9DJL1"/>
<keyword evidence="2" id="KW-1185">Reference proteome</keyword>
<sequence>MSSIDFRKVVWKTASSAKTKESESKFNVKSSESTNIEAAIEKMTNEFINLATALVNKKELELEKLQHISHAFTVENLNTINFSIMNTNMM</sequence>
<dbReference type="VEuPathDB" id="FungiDB:CPSG_10010"/>
<accession>E9DJL1</accession>
<reference evidence="2" key="2">
    <citation type="submission" date="2010-03" db="EMBL/GenBank/DDBJ databases">
        <title>The genome sequence of Coccidioides posadasii strain Silveira.</title>
        <authorList>
            <consortium name="The Broad Institute Genome Sequencing Center for Infectious Disease"/>
            <person name="Neafsey D."/>
            <person name="Orbach M."/>
            <person name="Henn M.R."/>
            <person name="Cole G.T."/>
            <person name="Galgiani J."/>
            <person name="Gardner M.J."/>
            <person name="Kirkland T.N."/>
            <person name="Taylor J.W."/>
            <person name="Young S.K."/>
            <person name="Zeng Q."/>
            <person name="Koehrsen M."/>
            <person name="Alvarado L."/>
            <person name="Berlin A."/>
            <person name="Borenstein D."/>
            <person name="Chapman S.B."/>
            <person name="Chen Z."/>
            <person name="Engels R."/>
            <person name="Freedman E."/>
            <person name="Gellesch M."/>
            <person name="Goldberg J."/>
            <person name="Griggs A."/>
            <person name="Gujja S."/>
            <person name="Heilman E."/>
            <person name="Heiman D."/>
            <person name="Howarth C."/>
            <person name="Jen D."/>
            <person name="Larson L."/>
            <person name="Mehta T."/>
            <person name="Neiman D."/>
            <person name="Park D."/>
            <person name="Pearson M."/>
            <person name="Richards J."/>
            <person name="Roberts A."/>
            <person name="Saif S."/>
            <person name="Shea T."/>
            <person name="Shenoy N."/>
            <person name="Sisk P."/>
            <person name="Stolte C."/>
            <person name="Sykes S."/>
            <person name="Walk T."/>
            <person name="White J."/>
            <person name="Yandava C."/>
            <person name="Haas B."/>
            <person name="Nusbaum C."/>
            <person name="Birren B."/>
        </authorList>
    </citation>
    <scope>NUCLEOTIDE SEQUENCE [LARGE SCALE GENOMIC DNA]</scope>
    <source>
        <strain evidence="2">RMSCC 757 / Silveira</strain>
    </source>
</reference>
<evidence type="ECO:0000313" key="2">
    <source>
        <dbReference type="Proteomes" id="UP000002497"/>
    </source>
</evidence>
<organism evidence="2">
    <name type="scientific">Coccidioides posadasii (strain RMSCC 757 / Silveira)</name>
    <name type="common">Valley fever fungus</name>
    <dbReference type="NCBI Taxonomy" id="443226"/>
    <lineage>
        <taxon>Eukaryota</taxon>
        <taxon>Fungi</taxon>
        <taxon>Dikarya</taxon>
        <taxon>Ascomycota</taxon>
        <taxon>Pezizomycotina</taxon>
        <taxon>Eurotiomycetes</taxon>
        <taxon>Eurotiomycetidae</taxon>
        <taxon>Onygenales</taxon>
        <taxon>Onygenaceae</taxon>
        <taxon>Coccidioides</taxon>
    </lineage>
</organism>
<dbReference type="HOGENOM" id="CLU_2440691_0_0_1"/>
<evidence type="ECO:0000313" key="1">
    <source>
        <dbReference type="EMBL" id="EFW13401.1"/>
    </source>
</evidence>
<dbReference type="Proteomes" id="UP000002497">
    <property type="component" value="Unassembled WGS sequence"/>
</dbReference>
<dbReference type="EMBL" id="GL636517">
    <property type="protein sequence ID" value="EFW13401.1"/>
    <property type="molecule type" value="Genomic_DNA"/>
</dbReference>
<name>E9DJL1_COCPS</name>